<protein>
    <submittedName>
        <fullName evidence="1">Uncharacterized protein</fullName>
    </submittedName>
</protein>
<dbReference type="RefSeq" id="XP_002788437.1">
    <property type="nucleotide sequence ID" value="XM_002788391.1"/>
</dbReference>
<accession>C5K5L0</accession>
<dbReference type="OrthoDB" id="10440428at2759"/>
<organism evidence="2">
    <name type="scientific">Perkinsus marinus (strain ATCC 50983 / TXsc)</name>
    <dbReference type="NCBI Taxonomy" id="423536"/>
    <lineage>
        <taxon>Eukaryota</taxon>
        <taxon>Sar</taxon>
        <taxon>Alveolata</taxon>
        <taxon>Perkinsozoa</taxon>
        <taxon>Perkinsea</taxon>
        <taxon>Perkinsida</taxon>
        <taxon>Perkinsidae</taxon>
        <taxon>Perkinsus</taxon>
    </lineage>
</organism>
<proteinExistence type="predicted"/>
<evidence type="ECO:0000313" key="1">
    <source>
        <dbReference type="EMBL" id="EER20233.1"/>
    </source>
</evidence>
<dbReference type="EMBL" id="GG670659">
    <property type="protein sequence ID" value="EER20233.1"/>
    <property type="molecule type" value="Genomic_DNA"/>
</dbReference>
<dbReference type="InParanoid" id="C5K5L0"/>
<reference evidence="1 2" key="1">
    <citation type="submission" date="2008-07" db="EMBL/GenBank/DDBJ databases">
        <authorList>
            <person name="El-Sayed N."/>
            <person name="Caler E."/>
            <person name="Inman J."/>
            <person name="Amedeo P."/>
            <person name="Hass B."/>
            <person name="Wortman J."/>
        </authorList>
    </citation>
    <scope>NUCLEOTIDE SEQUENCE [LARGE SCALE GENOMIC DNA]</scope>
    <source>
        <strain evidence="2">ATCC 50983 / TXsc</strain>
    </source>
</reference>
<dbReference type="GeneID" id="9053771"/>
<name>C5K5L0_PERM5</name>
<dbReference type="Proteomes" id="UP000007800">
    <property type="component" value="Unassembled WGS sequence"/>
</dbReference>
<evidence type="ECO:0000313" key="2">
    <source>
        <dbReference type="Proteomes" id="UP000007800"/>
    </source>
</evidence>
<keyword evidence="2" id="KW-1185">Reference proteome</keyword>
<dbReference type="AlphaFoldDB" id="C5K5L0"/>
<sequence length="92" mass="9762">MAAAVAIDKAEIAMLALGFTPTDEIVKARDQLGIKTQDEFMKWARGTLEAAAVDALKVGDLGGRTLGTATNKNTQSCLSDRLCLSNTFLLCT</sequence>
<gene>
    <name evidence="1" type="ORF">Pmar_PMAR025309</name>
</gene>